<accession>A0A644YF80</accession>
<sequence length="168" mass="19613">MSTFLSNFTELGFMDFDAEVLTNEDEPDDMIRFGIWHNYINNYKSRIARCKKKDCEWGSLVIEGKYVTESIKKYFGVDYKKLASVTESDLPFYYDGTYYHFEGADGEAVYYARVDEAVRDSEGRIVMRGEIYNTEDKNDILGKFTALAKPHKFNGKDTWAILRMETEF</sequence>
<protein>
    <submittedName>
        <fullName evidence="1">Uncharacterized protein</fullName>
    </submittedName>
</protein>
<comment type="caution">
    <text evidence="1">The sequence shown here is derived from an EMBL/GenBank/DDBJ whole genome shotgun (WGS) entry which is preliminary data.</text>
</comment>
<gene>
    <name evidence="1" type="ORF">SDC9_73772</name>
</gene>
<organism evidence="1">
    <name type="scientific">bioreactor metagenome</name>
    <dbReference type="NCBI Taxonomy" id="1076179"/>
    <lineage>
        <taxon>unclassified sequences</taxon>
        <taxon>metagenomes</taxon>
        <taxon>ecological metagenomes</taxon>
    </lineage>
</organism>
<evidence type="ECO:0000313" key="1">
    <source>
        <dbReference type="EMBL" id="MPM27262.1"/>
    </source>
</evidence>
<proteinExistence type="predicted"/>
<reference evidence="1" key="1">
    <citation type="submission" date="2019-08" db="EMBL/GenBank/DDBJ databases">
        <authorList>
            <person name="Kucharzyk K."/>
            <person name="Murdoch R.W."/>
            <person name="Higgins S."/>
            <person name="Loffler F."/>
        </authorList>
    </citation>
    <scope>NUCLEOTIDE SEQUENCE</scope>
</reference>
<dbReference type="AlphaFoldDB" id="A0A644YF80"/>
<dbReference type="EMBL" id="VSSQ01004947">
    <property type="protein sequence ID" value="MPM27262.1"/>
    <property type="molecule type" value="Genomic_DNA"/>
</dbReference>
<name>A0A644YF80_9ZZZZ</name>